<name>A0ABW2AQ94_9MICO</name>
<evidence type="ECO:0000313" key="3">
    <source>
        <dbReference type="Proteomes" id="UP001596356"/>
    </source>
</evidence>
<keyword evidence="1" id="KW-0812">Transmembrane</keyword>
<evidence type="ECO:0000313" key="2">
    <source>
        <dbReference type="EMBL" id="MFC6712970.1"/>
    </source>
</evidence>
<reference evidence="3" key="1">
    <citation type="journal article" date="2019" name="Int. J. Syst. Evol. Microbiol.">
        <title>The Global Catalogue of Microorganisms (GCM) 10K type strain sequencing project: providing services to taxonomists for standard genome sequencing and annotation.</title>
        <authorList>
            <consortium name="The Broad Institute Genomics Platform"/>
            <consortium name="The Broad Institute Genome Sequencing Center for Infectious Disease"/>
            <person name="Wu L."/>
            <person name="Ma J."/>
        </authorList>
    </citation>
    <scope>NUCLEOTIDE SEQUENCE [LARGE SCALE GENOMIC DNA]</scope>
    <source>
        <strain evidence="3">NBRC 106593</strain>
    </source>
</reference>
<proteinExistence type="predicted"/>
<keyword evidence="3" id="KW-1185">Reference proteome</keyword>
<accession>A0ABW2AQ94</accession>
<sequence>MSDTATQEEAPAPAPRRMRGGVRSMVISMIVLLAAVAVWVAMVPRVSSVSTPVADPQGIAREIGARQKWDVAIPVGLPEGWAAQNVTLLTFDKQPATWQAGYDAPNGGYVAVLQTKDGDADWVKQQTYSGVPAGTVTIDGVTWTKYDRASKDQKSLVRSTPLSGLSTAVTGLGSWEQLQQFAGALQPISQALKTSTAS</sequence>
<evidence type="ECO:0000256" key="1">
    <source>
        <dbReference type="SAM" id="Phobius"/>
    </source>
</evidence>
<keyword evidence="1" id="KW-0472">Membrane</keyword>
<dbReference type="EMBL" id="JBHSWJ010000002">
    <property type="protein sequence ID" value="MFC6712970.1"/>
    <property type="molecule type" value="Genomic_DNA"/>
</dbReference>
<dbReference type="Pfam" id="PF14030">
    <property type="entry name" value="DUF4245"/>
    <property type="match status" value="1"/>
</dbReference>
<dbReference type="InterPro" id="IPR025339">
    <property type="entry name" value="DUF4245"/>
</dbReference>
<dbReference type="Proteomes" id="UP001596356">
    <property type="component" value="Unassembled WGS sequence"/>
</dbReference>
<gene>
    <name evidence="2" type="ORF">ACFQBT_03575</name>
</gene>
<keyword evidence="1" id="KW-1133">Transmembrane helix</keyword>
<organism evidence="2 3">
    <name type="scientific">Branchiibius cervicis</name>
    <dbReference type="NCBI Taxonomy" id="908252"/>
    <lineage>
        <taxon>Bacteria</taxon>
        <taxon>Bacillati</taxon>
        <taxon>Actinomycetota</taxon>
        <taxon>Actinomycetes</taxon>
        <taxon>Micrococcales</taxon>
        <taxon>Dermacoccaceae</taxon>
        <taxon>Branchiibius</taxon>
    </lineage>
</organism>
<dbReference type="RefSeq" id="WP_377820433.1">
    <property type="nucleotide sequence ID" value="NZ_JBHSWJ010000002.1"/>
</dbReference>
<protein>
    <submittedName>
        <fullName evidence="2">DUF4245 family protein</fullName>
    </submittedName>
</protein>
<comment type="caution">
    <text evidence="2">The sequence shown here is derived from an EMBL/GenBank/DDBJ whole genome shotgun (WGS) entry which is preliminary data.</text>
</comment>
<feature type="transmembrane region" description="Helical" evidence="1">
    <location>
        <begin position="21"/>
        <end position="42"/>
    </location>
</feature>